<organism evidence="2 3">
    <name type="scientific">Bacillus gobiensis</name>
    <dbReference type="NCBI Taxonomy" id="1441095"/>
    <lineage>
        <taxon>Bacteria</taxon>
        <taxon>Bacillati</taxon>
        <taxon>Bacillota</taxon>
        <taxon>Bacilli</taxon>
        <taxon>Bacillales</taxon>
        <taxon>Bacillaceae</taxon>
        <taxon>Bacillus</taxon>
    </lineage>
</organism>
<feature type="compositionally biased region" description="Basic residues" evidence="1">
    <location>
        <begin position="61"/>
        <end position="88"/>
    </location>
</feature>
<dbReference type="PATRIC" id="fig|1441095.3.peg.4782"/>
<accession>A0A0M4GCW1</accession>
<dbReference type="EMBL" id="CP012600">
    <property type="protein sequence ID" value="ALC83820.1"/>
    <property type="molecule type" value="Genomic_DNA"/>
</dbReference>
<dbReference type="AlphaFoldDB" id="A0A0M4GCW1"/>
<name>A0A0M4GCW1_9BACI</name>
<sequence>MVTDFYMQFAYGSNLSIDEAVLLERDLIAQLKPCCNISKGGDRTNGEKISKALTGKSHTSEHKRKSIRSNKKISLRKSTKWKKGIRLR</sequence>
<proteinExistence type="predicted"/>
<feature type="region of interest" description="Disordered" evidence="1">
    <location>
        <begin position="39"/>
        <end position="88"/>
    </location>
</feature>
<feature type="compositionally biased region" description="Basic and acidic residues" evidence="1">
    <location>
        <begin position="40"/>
        <end position="50"/>
    </location>
</feature>
<evidence type="ECO:0000313" key="2">
    <source>
        <dbReference type="EMBL" id="ALC83820.1"/>
    </source>
</evidence>
<keyword evidence="3" id="KW-1185">Reference proteome</keyword>
<evidence type="ECO:0000256" key="1">
    <source>
        <dbReference type="SAM" id="MobiDB-lite"/>
    </source>
</evidence>
<dbReference type="OrthoDB" id="1707740at2"/>
<dbReference type="Proteomes" id="UP000067625">
    <property type="component" value="Chromosome"/>
</dbReference>
<reference evidence="2 3" key="2">
    <citation type="journal article" date="2016" name="Int. J. Syst. Evol. Microbiol.">
        <title>Bacillus gobiensis sp. nov., isolated from a soil sample.</title>
        <authorList>
            <person name="Liu B."/>
            <person name="Liu G.H."/>
            <person name="Cetin S."/>
            <person name="Schumann P."/>
            <person name="Pan Z.Z."/>
            <person name="Chen Q.Q."/>
        </authorList>
    </citation>
    <scope>NUCLEOTIDE SEQUENCE [LARGE SCALE GENOMIC DNA]</scope>
    <source>
        <strain evidence="2 3">FJAT-4402</strain>
    </source>
</reference>
<evidence type="ECO:0000313" key="3">
    <source>
        <dbReference type="Proteomes" id="UP000067625"/>
    </source>
</evidence>
<gene>
    <name evidence="2" type="ORF">AM592_21625</name>
</gene>
<reference evidence="3" key="1">
    <citation type="submission" date="2015-08" db="EMBL/GenBank/DDBJ databases">
        <title>Genome sequencing project for genomic taxonomy and phylogenomics of Bacillus-like bacteria.</title>
        <authorList>
            <person name="Liu B."/>
            <person name="Wang J."/>
            <person name="Zhu Y."/>
            <person name="Liu G."/>
            <person name="Chen Q."/>
            <person name="Chen Z."/>
            <person name="Lan J."/>
            <person name="Che J."/>
            <person name="Ge C."/>
            <person name="Shi H."/>
            <person name="Pan Z."/>
            <person name="Liu X."/>
        </authorList>
    </citation>
    <scope>NUCLEOTIDE SEQUENCE [LARGE SCALE GENOMIC DNA]</scope>
    <source>
        <strain evidence="3">FJAT-4402</strain>
    </source>
</reference>
<protein>
    <submittedName>
        <fullName evidence="2">Uncharacterized protein</fullName>
    </submittedName>
</protein>
<dbReference type="RefSeq" id="WP_053605693.1">
    <property type="nucleotide sequence ID" value="NZ_CP012600.1"/>
</dbReference>